<comment type="caution">
    <text evidence="1">The sequence shown here is derived from an EMBL/GenBank/DDBJ whole genome shotgun (WGS) entry which is preliminary data.</text>
</comment>
<accession>A0A841C3B3</accession>
<sequence length="70" mass="7759">MIKLIERVSDRLTALVVPKADAAAACPSCYVTGCYCSGTRTQGYKYCYAYDGYNCYKVYSGCASNYYNCN</sequence>
<reference evidence="1 2" key="1">
    <citation type="submission" date="2020-08" db="EMBL/GenBank/DDBJ databases">
        <title>Sequencing the genomes of 1000 actinobacteria strains.</title>
        <authorList>
            <person name="Klenk H.-P."/>
        </authorList>
    </citation>
    <scope>NUCLEOTIDE SEQUENCE [LARGE SCALE GENOMIC DNA]</scope>
    <source>
        <strain evidence="1 2">DSM 45362</strain>
    </source>
</reference>
<name>A0A841C3B3_9ACTN</name>
<organism evidence="1 2">
    <name type="scientific">Allocatelliglobosispora scoriae</name>
    <dbReference type="NCBI Taxonomy" id="643052"/>
    <lineage>
        <taxon>Bacteria</taxon>
        <taxon>Bacillati</taxon>
        <taxon>Actinomycetota</taxon>
        <taxon>Actinomycetes</taxon>
        <taxon>Micromonosporales</taxon>
        <taxon>Micromonosporaceae</taxon>
        <taxon>Allocatelliglobosispora</taxon>
    </lineage>
</organism>
<dbReference type="AlphaFoldDB" id="A0A841C3B3"/>
<keyword evidence="2" id="KW-1185">Reference proteome</keyword>
<evidence type="ECO:0000313" key="1">
    <source>
        <dbReference type="EMBL" id="MBB5874258.1"/>
    </source>
</evidence>
<gene>
    <name evidence="1" type="ORF">F4553_007692</name>
</gene>
<dbReference type="RefSeq" id="WP_184846251.1">
    <property type="nucleotide sequence ID" value="NZ_JACHMN010000003.1"/>
</dbReference>
<dbReference type="Proteomes" id="UP000587527">
    <property type="component" value="Unassembled WGS sequence"/>
</dbReference>
<evidence type="ECO:0000313" key="2">
    <source>
        <dbReference type="Proteomes" id="UP000587527"/>
    </source>
</evidence>
<dbReference type="EMBL" id="JACHMN010000003">
    <property type="protein sequence ID" value="MBB5874258.1"/>
    <property type="molecule type" value="Genomic_DNA"/>
</dbReference>
<protein>
    <submittedName>
        <fullName evidence="1">Uncharacterized protein</fullName>
    </submittedName>
</protein>
<proteinExistence type="predicted"/>